<dbReference type="PROSITE" id="PS51257">
    <property type="entry name" value="PROKAR_LIPOPROTEIN"/>
    <property type="match status" value="1"/>
</dbReference>
<proteinExistence type="predicted"/>
<evidence type="ECO:0000256" key="1">
    <source>
        <dbReference type="SAM" id="MobiDB-lite"/>
    </source>
</evidence>
<gene>
    <name evidence="3" type="ORF">GF068_21710</name>
</gene>
<evidence type="ECO:0000256" key="2">
    <source>
        <dbReference type="SAM" id="SignalP"/>
    </source>
</evidence>
<comment type="caution">
    <text evidence="3">The sequence shown here is derived from an EMBL/GenBank/DDBJ whole genome shotgun (WGS) entry which is preliminary data.</text>
</comment>
<evidence type="ECO:0000313" key="3">
    <source>
        <dbReference type="EMBL" id="MRG94517.1"/>
    </source>
</evidence>
<feature type="signal peptide" evidence="2">
    <location>
        <begin position="1"/>
        <end position="19"/>
    </location>
</feature>
<organism evidence="3 4">
    <name type="scientific">Polyangium spumosum</name>
    <dbReference type="NCBI Taxonomy" id="889282"/>
    <lineage>
        <taxon>Bacteria</taxon>
        <taxon>Pseudomonadati</taxon>
        <taxon>Myxococcota</taxon>
        <taxon>Polyangia</taxon>
        <taxon>Polyangiales</taxon>
        <taxon>Polyangiaceae</taxon>
        <taxon>Polyangium</taxon>
    </lineage>
</organism>
<feature type="chain" id="PRO_5026765504" description="Lipoprotein" evidence="2">
    <location>
        <begin position="20"/>
        <end position="197"/>
    </location>
</feature>
<evidence type="ECO:0000313" key="4">
    <source>
        <dbReference type="Proteomes" id="UP000440224"/>
    </source>
</evidence>
<dbReference type="Proteomes" id="UP000440224">
    <property type="component" value="Unassembled WGS sequence"/>
</dbReference>
<sequence>MRHRVSTALSLVVSLSLVACEKSGGEGGAPPASSASPGAAASAVPPGKTADVAPSAAAPSASALAPAEPPGLVGTWEGRYDAKKGEVEMPPKVKDKVRTKDDGKASVGPGTLTITIGTDGELKGKTEGALGAAGLSGKVEGDDVRATFFPEDALSKNAMFGIVQGKRKDDKIVGRIRVASGDASVVREAEIELKKKD</sequence>
<dbReference type="RefSeq" id="WP_153821365.1">
    <property type="nucleotide sequence ID" value="NZ_WJIE01000006.1"/>
</dbReference>
<name>A0A6N7PS85_9BACT</name>
<evidence type="ECO:0008006" key="5">
    <source>
        <dbReference type="Google" id="ProtNLM"/>
    </source>
</evidence>
<keyword evidence="2" id="KW-0732">Signal</keyword>
<protein>
    <recommendedName>
        <fullName evidence="5">Lipoprotein</fullName>
    </recommendedName>
</protein>
<feature type="compositionally biased region" description="Low complexity" evidence="1">
    <location>
        <begin position="29"/>
        <end position="66"/>
    </location>
</feature>
<feature type="region of interest" description="Disordered" evidence="1">
    <location>
        <begin position="22"/>
        <end position="106"/>
    </location>
</feature>
<keyword evidence="4" id="KW-1185">Reference proteome</keyword>
<accession>A0A6N7PS85</accession>
<dbReference type="AlphaFoldDB" id="A0A6N7PS85"/>
<dbReference type="EMBL" id="WJIE01000006">
    <property type="protein sequence ID" value="MRG94517.1"/>
    <property type="molecule type" value="Genomic_DNA"/>
</dbReference>
<feature type="compositionally biased region" description="Basic and acidic residues" evidence="1">
    <location>
        <begin position="78"/>
        <end position="104"/>
    </location>
</feature>
<dbReference type="OrthoDB" id="5518816at2"/>
<reference evidence="3 4" key="1">
    <citation type="submission" date="2019-10" db="EMBL/GenBank/DDBJ databases">
        <title>A soil myxobacterium in the family Polyangiaceae.</title>
        <authorList>
            <person name="Li Y."/>
            <person name="Wang J."/>
        </authorList>
    </citation>
    <scope>NUCLEOTIDE SEQUENCE [LARGE SCALE GENOMIC DNA]</scope>
    <source>
        <strain evidence="3 4">DSM 14734</strain>
    </source>
</reference>